<dbReference type="PATRIC" id="fig|1341683.3.peg.595"/>
<dbReference type="AlphaFoldDB" id="V2UR38"/>
<reference evidence="2 3" key="1">
    <citation type="submission" date="2013-10" db="EMBL/GenBank/DDBJ databases">
        <title>The Genome Sequence of Acinetobacter brisouii CIP 110357.</title>
        <authorList>
            <consortium name="The Broad Institute Genomics Platform"/>
            <consortium name="The Broad Institute Genome Sequencing Center for Infectious Disease"/>
            <person name="Cerqueira G."/>
            <person name="Feldgarden M."/>
            <person name="Courvalin P."/>
            <person name="Grillot-Courvalin C."/>
            <person name="Clermont D."/>
            <person name="Rocha E."/>
            <person name="Yoon E.-J."/>
            <person name="Nemec A."/>
            <person name="Young S.K."/>
            <person name="Zeng Q."/>
            <person name="Gargeya S."/>
            <person name="Fitzgerald M."/>
            <person name="Abouelleil A."/>
            <person name="Alvarado L."/>
            <person name="Berlin A.M."/>
            <person name="Chapman S.B."/>
            <person name="Gainer-Dewar J."/>
            <person name="Goldberg J."/>
            <person name="Gnerre S."/>
            <person name="Griggs A."/>
            <person name="Gujja S."/>
            <person name="Hansen M."/>
            <person name="Howarth C."/>
            <person name="Imamovic A."/>
            <person name="Ireland A."/>
            <person name="Larimer J."/>
            <person name="McCowan C."/>
            <person name="Murphy C."/>
            <person name="Pearson M."/>
            <person name="Poon T.W."/>
            <person name="Priest M."/>
            <person name="Roberts A."/>
            <person name="Saif S."/>
            <person name="Shea T."/>
            <person name="Sykes S."/>
            <person name="Wortman J."/>
            <person name="Nusbaum C."/>
            <person name="Birren B."/>
        </authorList>
    </citation>
    <scope>NUCLEOTIDE SEQUENCE [LARGE SCALE GENOMIC DNA]</scope>
    <source>
        <strain evidence="2 3">CIP 110357</strain>
    </source>
</reference>
<accession>V2UR38</accession>
<dbReference type="STRING" id="396323.VH98_10890"/>
<comment type="caution">
    <text evidence="2">The sequence shown here is derived from an EMBL/GenBank/DDBJ whole genome shotgun (WGS) entry which is preliminary data.</text>
</comment>
<feature type="chain" id="PRO_5004711017" evidence="1">
    <location>
        <begin position="26"/>
        <end position="158"/>
    </location>
</feature>
<keyword evidence="3" id="KW-1185">Reference proteome</keyword>
<sequence length="158" mass="18293">MQISFSRLSHFGLVAVLSLPISSWAQPTSSATDNTHEVNQRLDFLYGQHQPYQKFLKDFQTATYEHHKNQVVAMINYPIKINLNGKKVTFKSRQDLLKRYDEIFDPMLVKTIQEQKYENLFANTRGVMIGESGELWFSGFCVDKDCKKVDIKVIAINK</sequence>
<organism evidence="2 3">
    <name type="scientific">Acinetobacter brisouii CIP 110357</name>
    <dbReference type="NCBI Taxonomy" id="1341683"/>
    <lineage>
        <taxon>Bacteria</taxon>
        <taxon>Pseudomonadati</taxon>
        <taxon>Pseudomonadota</taxon>
        <taxon>Gammaproteobacteria</taxon>
        <taxon>Moraxellales</taxon>
        <taxon>Moraxellaceae</taxon>
        <taxon>Acinetobacter</taxon>
    </lineage>
</organism>
<dbReference type="OrthoDB" id="5455653at2"/>
<dbReference type="HOGENOM" id="CLU_123359_0_0_6"/>
<evidence type="ECO:0000313" key="2">
    <source>
        <dbReference type="EMBL" id="ESK52447.1"/>
    </source>
</evidence>
<gene>
    <name evidence="2" type="ORF">P255_00598</name>
</gene>
<feature type="signal peptide" evidence="1">
    <location>
        <begin position="1"/>
        <end position="25"/>
    </location>
</feature>
<protein>
    <submittedName>
        <fullName evidence="2">Uncharacterized protein</fullName>
    </submittedName>
</protein>
<dbReference type="RefSeq" id="WP_004903456.1">
    <property type="nucleotide sequence ID" value="NZ_BBTI01000004.1"/>
</dbReference>
<keyword evidence="1" id="KW-0732">Signal</keyword>
<dbReference type="EMBL" id="AYEU01000003">
    <property type="protein sequence ID" value="ESK52447.1"/>
    <property type="molecule type" value="Genomic_DNA"/>
</dbReference>
<evidence type="ECO:0000313" key="3">
    <source>
        <dbReference type="Proteomes" id="UP000018418"/>
    </source>
</evidence>
<name>V2UR38_9GAMM</name>
<dbReference type="Proteomes" id="UP000018418">
    <property type="component" value="Unassembled WGS sequence"/>
</dbReference>
<evidence type="ECO:0000256" key="1">
    <source>
        <dbReference type="SAM" id="SignalP"/>
    </source>
</evidence>
<proteinExistence type="predicted"/>